<dbReference type="AlphaFoldDB" id="A0A6B9XU42"/>
<accession>A0A6B9XU42</accession>
<organism evidence="1">
    <name type="scientific">Picea sitchensis</name>
    <name type="common">Sitka spruce</name>
    <name type="synonym">Pinus sitchensis</name>
    <dbReference type="NCBI Taxonomy" id="3332"/>
    <lineage>
        <taxon>Eukaryota</taxon>
        <taxon>Viridiplantae</taxon>
        <taxon>Streptophyta</taxon>
        <taxon>Embryophyta</taxon>
        <taxon>Tracheophyta</taxon>
        <taxon>Spermatophyta</taxon>
        <taxon>Pinopsida</taxon>
        <taxon>Pinidae</taxon>
        <taxon>Conifers I</taxon>
        <taxon>Pinales</taxon>
        <taxon>Pinaceae</taxon>
        <taxon>Picea</taxon>
    </lineage>
</organism>
<gene>
    <name evidence="1" type="primary">orf03810</name>
    <name evidence="1" type="ORF">Q903MT_gene3787</name>
</gene>
<sequence>MLLYSYSLPTYRPRLFGFMRRLGGIARNPSILWAGWHGMKHTAEVFTNYL</sequence>
<reference evidence="1" key="1">
    <citation type="submission" date="2019-03" db="EMBL/GenBank/DDBJ databases">
        <title>Largest Complete Mitochondrial Genome of a Gymnosperm, Sitka Spruce (Picea sitchensis), Indicates Complex Physical Structure.</title>
        <authorList>
            <person name="Jackman S.D."/>
            <person name="Coombe L."/>
            <person name="Warren R."/>
            <person name="Kirk H."/>
            <person name="Trinh E."/>
            <person name="McLeod T."/>
            <person name="Pleasance S."/>
            <person name="Pandoh P."/>
            <person name="Zhao Y."/>
            <person name="Coope R."/>
            <person name="Bousquet J."/>
            <person name="Bohlmann J.C."/>
            <person name="Jones S.J.M."/>
            <person name="Birol I."/>
        </authorList>
    </citation>
    <scope>NUCLEOTIDE SEQUENCE</scope>
    <source>
        <strain evidence="1">Q903</strain>
    </source>
</reference>
<evidence type="ECO:0000313" key="1">
    <source>
        <dbReference type="EMBL" id="QHR89765.1"/>
    </source>
</evidence>
<geneLocation type="mitochondrion" evidence="1"/>
<protein>
    <submittedName>
        <fullName evidence="1">Uncharacterized protein</fullName>
    </submittedName>
</protein>
<dbReference type="EMBL" id="MK697699">
    <property type="protein sequence ID" value="QHR89765.1"/>
    <property type="molecule type" value="Genomic_DNA"/>
</dbReference>
<name>A0A6B9XU42_PICSI</name>
<keyword evidence="1" id="KW-0496">Mitochondrion</keyword>
<proteinExistence type="predicted"/>